<dbReference type="PANTHER" id="PTHR45436:SF5">
    <property type="entry name" value="SENSOR HISTIDINE KINASE TRCS"/>
    <property type="match status" value="1"/>
</dbReference>
<dbReference type="Pfam" id="PF00672">
    <property type="entry name" value="HAMP"/>
    <property type="match status" value="1"/>
</dbReference>
<dbReference type="CDD" id="cd00082">
    <property type="entry name" value="HisKA"/>
    <property type="match status" value="1"/>
</dbReference>
<dbReference type="InterPro" id="IPR003661">
    <property type="entry name" value="HisK_dim/P_dom"/>
</dbReference>
<dbReference type="Gene3D" id="6.10.340.10">
    <property type="match status" value="1"/>
</dbReference>
<dbReference type="SMART" id="SM00387">
    <property type="entry name" value="HATPase_c"/>
    <property type="match status" value="1"/>
</dbReference>
<dbReference type="InterPro" id="IPR003594">
    <property type="entry name" value="HATPase_dom"/>
</dbReference>
<proteinExistence type="predicted"/>
<feature type="domain" description="HAMP" evidence="12">
    <location>
        <begin position="178"/>
        <end position="231"/>
    </location>
</feature>
<dbReference type="GO" id="GO:0000155">
    <property type="term" value="F:phosphorelay sensor kinase activity"/>
    <property type="evidence" value="ECO:0007669"/>
    <property type="project" value="InterPro"/>
</dbReference>
<dbReference type="PANTHER" id="PTHR45436">
    <property type="entry name" value="SENSOR HISTIDINE KINASE YKOH"/>
    <property type="match status" value="1"/>
</dbReference>
<dbReference type="SMART" id="SM00388">
    <property type="entry name" value="HisKA"/>
    <property type="match status" value="1"/>
</dbReference>
<evidence type="ECO:0000259" key="12">
    <source>
        <dbReference type="PROSITE" id="PS50885"/>
    </source>
</evidence>
<evidence type="ECO:0000256" key="9">
    <source>
        <dbReference type="ARBA" id="ARBA00023012"/>
    </source>
</evidence>
<evidence type="ECO:0000256" key="4">
    <source>
        <dbReference type="ARBA" id="ARBA00022553"/>
    </source>
</evidence>
<dbReference type="InterPro" id="IPR036890">
    <property type="entry name" value="HATPase_C_sf"/>
</dbReference>
<dbReference type="Proteomes" id="UP000198282">
    <property type="component" value="Unassembled WGS sequence"/>
</dbReference>
<keyword evidence="4" id="KW-0597">Phosphoprotein</keyword>
<dbReference type="Gene3D" id="3.30.565.10">
    <property type="entry name" value="Histidine kinase-like ATPase, C-terminal domain"/>
    <property type="match status" value="1"/>
</dbReference>
<dbReference type="InterPro" id="IPR050428">
    <property type="entry name" value="TCS_sensor_his_kinase"/>
</dbReference>
<dbReference type="Pfam" id="PF02518">
    <property type="entry name" value="HATPase_c"/>
    <property type="match status" value="1"/>
</dbReference>
<evidence type="ECO:0000259" key="11">
    <source>
        <dbReference type="PROSITE" id="PS50109"/>
    </source>
</evidence>
<evidence type="ECO:0000256" key="8">
    <source>
        <dbReference type="ARBA" id="ARBA00022989"/>
    </source>
</evidence>
<keyword evidence="9" id="KW-0902">Two-component regulatory system</keyword>
<dbReference type="PRINTS" id="PR00344">
    <property type="entry name" value="BCTRLSENSOR"/>
</dbReference>
<keyword evidence="8" id="KW-1133">Transmembrane helix</keyword>
<keyword evidence="14" id="KW-1185">Reference proteome</keyword>
<dbReference type="EC" id="2.7.13.3" evidence="3"/>
<reference evidence="13 14" key="1">
    <citation type="submission" date="2017-06" db="EMBL/GenBank/DDBJ databases">
        <authorList>
            <person name="Kim H.J."/>
            <person name="Triplett B.A."/>
        </authorList>
    </citation>
    <scope>NUCLEOTIDE SEQUENCE [LARGE SCALE GENOMIC DNA]</scope>
    <source>
        <strain evidence="13 14">CGMCC 4.2132</strain>
    </source>
</reference>
<dbReference type="CDD" id="cd06225">
    <property type="entry name" value="HAMP"/>
    <property type="match status" value="1"/>
</dbReference>
<organism evidence="13 14">
    <name type="scientific">Streptosporangium subroseum</name>
    <dbReference type="NCBI Taxonomy" id="106412"/>
    <lineage>
        <taxon>Bacteria</taxon>
        <taxon>Bacillati</taxon>
        <taxon>Actinomycetota</taxon>
        <taxon>Actinomycetes</taxon>
        <taxon>Streptosporangiales</taxon>
        <taxon>Streptosporangiaceae</taxon>
        <taxon>Streptosporangium</taxon>
    </lineage>
</organism>
<dbReference type="InterPro" id="IPR036097">
    <property type="entry name" value="HisK_dim/P_sf"/>
</dbReference>
<evidence type="ECO:0000256" key="7">
    <source>
        <dbReference type="ARBA" id="ARBA00022777"/>
    </source>
</evidence>
<keyword evidence="10" id="KW-0472">Membrane</keyword>
<evidence type="ECO:0000313" key="14">
    <source>
        <dbReference type="Proteomes" id="UP000198282"/>
    </source>
</evidence>
<dbReference type="CDD" id="cd00075">
    <property type="entry name" value="HATPase"/>
    <property type="match status" value="1"/>
</dbReference>
<dbReference type="GO" id="GO:0005886">
    <property type="term" value="C:plasma membrane"/>
    <property type="evidence" value="ECO:0007669"/>
    <property type="project" value="UniProtKB-SubCell"/>
</dbReference>
<dbReference type="PROSITE" id="PS50885">
    <property type="entry name" value="HAMP"/>
    <property type="match status" value="1"/>
</dbReference>
<protein>
    <recommendedName>
        <fullName evidence="3">histidine kinase</fullName>
        <ecNumber evidence="3">2.7.13.3</ecNumber>
    </recommendedName>
</protein>
<dbReference type="SUPFAM" id="SSF158472">
    <property type="entry name" value="HAMP domain-like"/>
    <property type="match status" value="1"/>
</dbReference>
<evidence type="ECO:0000256" key="10">
    <source>
        <dbReference type="ARBA" id="ARBA00023136"/>
    </source>
</evidence>
<dbReference type="EMBL" id="FZOD01000035">
    <property type="protein sequence ID" value="SNT33644.1"/>
    <property type="molecule type" value="Genomic_DNA"/>
</dbReference>
<accession>A0A239LVJ6</accession>
<dbReference type="Gene3D" id="1.10.287.130">
    <property type="match status" value="1"/>
</dbReference>
<dbReference type="InterPro" id="IPR003660">
    <property type="entry name" value="HAMP_dom"/>
</dbReference>
<dbReference type="SMART" id="SM00304">
    <property type="entry name" value="HAMP"/>
    <property type="match status" value="1"/>
</dbReference>
<feature type="domain" description="Histidine kinase" evidence="11">
    <location>
        <begin position="239"/>
        <end position="451"/>
    </location>
</feature>
<keyword evidence="7 13" id="KW-0418">Kinase</keyword>
<comment type="subcellular location">
    <subcellularLocation>
        <location evidence="2">Cell membrane</location>
    </subcellularLocation>
</comment>
<dbReference type="RefSeq" id="WP_089210516.1">
    <property type="nucleotide sequence ID" value="NZ_FZOD01000035.1"/>
</dbReference>
<keyword evidence="5" id="KW-0808">Transferase</keyword>
<dbReference type="AlphaFoldDB" id="A0A239LVJ6"/>
<evidence type="ECO:0000256" key="1">
    <source>
        <dbReference type="ARBA" id="ARBA00000085"/>
    </source>
</evidence>
<gene>
    <name evidence="13" type="ORF">SAMN05216276_10357</name>
</gene>
<dbReference type="InterPro" id="IPR005467">
    <property type="entry name" value="His_kinase_dom"/>
</dbReference>
<comment type="catalytic activity">
    <reaction evidence="1">
        <text>ATP + protein L-histidine = ADP + protein N-phospho-L-histidine.</text>
        <dbReference type="EC" id="2.7.13.3"/>
    </reaction>
</comment>
<dbReference type="OrthoDB" id="9786919at2"/>
<dbReference type="FunFam" id="3.30.565.10:FF:000006">
    <property type="entry name" value="Sensor histidine kinase WalK"/>
    <property type="match status" value="1"/>
</dbReference>
<name>A0A239LVJ6_9ACTN</name>
<evidence type="ECO:0000256" key="2">
    <source>
        <dbReference type="ARBA" id="ARBA00004236"/>
    </source>
</evidence>
<evidence type="ECO:0000313" key="13">
    <source>
        <dbReference type="EMBL" id="SNT33644.1"/>
    </source>
</evidence>
<evidence type="ECO:0000256" key="3">
    <source>
        <dbReference type="ARBA" id="ARBA00012438"/>
    </source>
</evidence>
<evidence type="ECO:0000256" key="6">
    <source>
        <dbReference type="ARBA" id="ARBA00022692"/>
    </source>
</evidence>
<dbReference type="SUPFAM" id="SSF55874">
    <property type="entry name" value="ATPase domain of HSP90 chaperone/DNA topoisomerase II/histidine kinase"/>
    <property type="match status" value="1"/>
</dbReference>
<dbReference type="PROSITE" id="PS50109">
    <property type="entry name" value="HIS_KIN"/>
    <property type="match status" value="1"/>
</dbReference>
<evidence type="ECO:0000256" key="5">
    <source>
        <dbReference type="ARBA" id="ARBA00022679"/>
    </source>
</evidence>
<sequence length="463" mass="49059">MPIRIRLLLAYLLATILLAAGGEMVFERQLQTGLIASMDAALESRAEEVTQIVSENGALDFQDEPERIGPSRATFTQVFTPGGALAVASESIGGRPLLTPAELETARRAPGHLTRNLNGEPLRLLTQPVARSSGVWVVLVGGSLEPATAALARVRQDLAVGATGLALLGAAGVWLLAGTALRPVERMRRTASDMHVRDPAARLDVPRTRDEIAALALTFNDLLARLQSSLWRQRRFVAEAGHELRSPLAVLQAELELATRPGRSRAELVLAVAGAAEETRRLTRLADNLLLLAQNDEDAPLTRLQRLPLAPVVHAAANRARRPGIEFRVDVPAGLTADLDPDRLRQALDNLLDNAQRAAPAGSEIVVRAFTENDTVIIEVTDSGPGFPEHFLPAAFERFRRADTARTRDSSGAGLGLAIVKAVAEAHGGHAEAANRPAGGAAVRIVLPLAASSGSASPAAQTG</sequence>
<dbReference type="Pfam" id="PF00512">
    <property type="entry name" value="HisKA"/>
    <property type="match status" value="1"/>
</dbReference>
<dbReference type="InterPro" id="IPR004358">
    <property type="entry name" value="Sig_transdc_His_kin-like_C"/>
</dbReference>
<dbReference type="SUPFAM" id="SSF47384">
    <property type="entry name" value="Homodimeric domain of signal transducing histidine kinase"/>
    <property type="match status" value="1"/>
</dbReference>
<keyword evidence="6" id="KW-0812">Transmembrane</keyword>